<dbReference type="Proteomes" id="UP000078486">
    <property type="component" value="Unassembled WGS sequence"/>
</dbReference>
<dbReference type="SUPFAM" id="SSF53822">
    <property type="entry name" value="Periplasmic binding protein-like I"/>
    <property type="match status" value="1"/>
</dbReference>
<comment type="caution">
    <text evidence="5">The sequence shown here is derived from an EMBL/GenBank/DDBJ whole genome shotgun (WGS) entry which is preliminary data.</text>
</comment>
<dbReference type="InterPro" id="IPR000524">
    <property type="entry name" value="Tscrpt_reg_HTH_GntR"/>
</dbReference>
<organism evidence="5 6">
    <name type="scientific">Termitidicoccus mucosus</name>
    <dbReference type="NCBI Taxonomy" id="1184151"/>
    <lineage>
        <taxon>Bacteria</taxon>
        <taxon>Pseudomonadati</taxon>
        <taxon>Verrucomicrobiota</taxon>
        <taxon>Opitutia</taxon>
        <taxon>Opitutales</taxon>
        <taxon>Opitutaceae</taxon>
        <taxon>Termitidicoccus</taxon>
    </lineage>
</organism>
<proteinExistence type="predicted"/>
<sequence length="390" mass="43500">MASKTVIELLPRYQRVRLELEQFLLELPVGSKIPTERELIKKFDISRVTARKALQSLRNDGTLESTPGRGTFLARHPTRPTAGLLQTRVIGLLVPNATEPMVGGIVRGVEAEVTRRGYHMLLSHDHNDPELQITQLGKMMDAQVAGILLYPDRFVTERKEFLVLLKELKRRGIPLVLLDRYIAGLDFSCVMTDNVQGMYQLTEHLICCGRRRPALVGFWPNNTVHRDRRRGVIEALRDHGLQPEPVLECEIGADQDFFESARDVVAGWVKGKRAAELPFDSIICMFDMLAFGAFTALREAGLRVPDDVALVGYDNFDSQVYRSLGLQLTSVQQPLDDEGATAASLLIDRIEGKPRQDRANHILLPPKLVVRTSCGSTGAALETVKSTMPA</sequence>
<dbReference type="EMBL" id="LRRQ01000076">
    <property type="protein sequence ID" value="OAM89885.1"/>
    <property type="molecule type" value="Genomic_DNA"/>
</dbReference>
<evidence type="ECO:0000313" key="5">
    <source>
        <dbReference type="EMBL" id="OAM89885.1"/>
    </source>
</evidence>
<dbReference type="InterPro" id="IPR036388">
    <property type="entry name" value="WH-like_DNA-bd_sf"/>
</dbReference>
<protein>
    <recommendedName>
        <fullName evidence="4">HTH gntR-type domain-containing protein</fullName>
    </recommendedName>
</protein>
<dbReference type="InterPro" id="IPR046335">
    <property type="entry name" value="LacI/GalR-like_sensor"/>
</dbReference>
<dbReference type="Pfam" id="PF00392">
    <property type="entry name" value="GntR"/>
    <property type="match status" value="1"/>
</dbReference>
<evidence type="ECO:0000313" key="6">
    <source>
        <dbReference type="Proteomes" id="UP000078486"/>
    </source>
</evidence>
<dbReference type="PRINTS" id="PR00035">
    <property type="entry name" value="HTHGNTR"/>
</dbReference>
<dbReference type="InterPro" id="IPR028082">
    <property type="entry name" value="Peripla_BP_I"/>
</dbReference>
<keyword evidence="3" id="KW-0804">Transcription</keyword>
<keyword evidence="1" id="KW-0805">Transcription regulation</keyword>
<dbReference type="CDD" id="cd07377">
    <property type="entry name" value="WHTH_GntR"/>
    <property type="match status" value="1"/>
</dbReference>
<evidence type="ECO:0000256" key="2">
    <source>
        <dbReference type="ARBA" id="ARBA00023125"/>
    </source>
</evidence>
<dbReference type="InterPro" id="IPR036390">
    <property type="entry name" value="WH_DNA-bd_sf"/>
</dbReference>
<gene>
    <name evidence="5" type="ORF">AW736_11235</name>
</gene>
<name>A0A178IKV4_9BACT</name>
<evidence type="ECO:0000256" key="1">
    <source>
        <dbReference type="ARBA" id="ARBA00023015"/>
    </source>
</evidence>
<accession>A0A178IKV4</accession>
<dbReference type="CDD" id="cd06267">
    <property type="entry name" value="PBP1_LacI_sugar_binding-like"/>
    <property type="match status" value="1"/>
</dbReference>
<dbReference type="SUPFAM" id="SSF46785">
    <property type="entry name" value="Winged helix' DNA-binding domain"/>
    <property type="match status" value="1"/>
</dbReference>
<evidence type="ECO:0000256" key="3">
    <source>
        <dbReference type="ARBA" id="ARBA00023163"/>
    </source>
</evidence>
<keyword evidence="6" id="KW-1185">Reference proteome</keyword>
<dbReference type="RefSeq" id="WP_068770344.1">
    <property type="nucleotide sequence ID" value="NZ_CP109796.1"/>
</dbReference>
<dbReference type="STRING" id="1184151.AW736_11235"/>
<keyword evidence="2" id="KW-0238">DNA-binding</keyword>
<dbReference type="PANTHER" id="PTHR30146:SF109">
    <property type="entry name" value="HTH-TYPE TRANSCRIPTIONAL REGULATOR GALS"/>
    <property type="match status" value="1"/>
</dbReference>
<dbReference type="Pfam" id="PF13377">
    <property type="entry name" value="Peripla_BP_3"/>
    <property type="match status" value="1"/>
</dbReference>
<dbReference type="PROSITE" id="PS50949">
    <property type="entry name" value="HTH_GNTR"/>
    <property type="match status" value="1"/>
</dbReference>
<dbReference type="AlphaFoldDB" id="A0A178IKV4"/>
<dbReference type="OrthoDB" id="9799482at2"/>
<evidence type="ECO:0000259" key="4">
    <source>
        <dbReference type="PROSITE" id="PS50949"/>
    </source>
</evidence>
<dbReference type="GO" id="GO:0000976">
    <property type="term" value="F:transcription cis-regulatory region binding"/>
    <property type="evidence" value="ECO:0007669"/>
    <property type="project" value="TreeGrafter"/>
</dbReference>
<feature type="domain" description="HTH gntR-type" evidence="4">
    <location>
        <begin position="10"/>
        <end position="76"/>
    </location>
</feature>
<dbReference type="Gene3D" id="1.10.10.10">
    <property type="entry name" value="Winged helix-like DNA-binding domain superfamily/Winged helix DNA-binding domain"/>
    <property type="match status" value="1"/>
</dbReference>
<dbReference type="PANTHER" id="PTHR30146">
    <property type="entry name" value="LACI-RELATED TRANSCRIPTIONAL REPRESSOR"/>
    <property type="match status" value="1"/>
</dbReference>
<dbReference type="Gene3D" id="3.40.50.2300">
    <property type="match status" value="2"/>
</dbReference>
<dbReference type="SMART" id="SM00345">
    <property type="entry name" value="HTH_GNTR"/>
    <property type="match status" value="1"/>
</dbReference>
<dbReference type="GO" id="GO:0003700">
    <property type="term" value="F:DNA-binding transcription factor activity"/>
    <property type="evidence" value="ECO:0007669"/>
    <property type="project" value="InterPro"/>
</dbReference>
<reference evidence="5 6" key="1">
    <citation type="submission" date="2016-01" db="EMBL/GenBank/DDBJ databases">
        <title>High potential of lignocellulose degradation of a new Verrucomicrobia species.</title>
        <authorList>
            <person name="Wang Y."/>
            <person name="Shi Y."/>
            <person name="Qiu Z."/>
            <person name="Liu S."/>
            <person name="Yang H."/>
        </authorList>
    </citation>
    <scope>NUCLEOTIDE SEQUENCE [LARGE SCALE GENOMIC DNA]</scope>
    <source>
        <strain evidence="5 6">TSB47</strain>
    </source>
</reference>